<dbReference type="SUPFAM" id="SSF50978">
    <property type="entry name" value="WD40 repeat-like"/>
    <property type="match status" value="1"/>
</dbReference>
<protein>
    <submittedName>
        <fullName evidence="4">WD40-repeat protein (Notchless protein), related protein</fullName>
    </submittedName>
</protein>
<evidence type="ECO:0000313" key="4">
    <source>
        <dbReference type="EMBL" id="EUC56408.1"/>
    </source>
</evidence>
<feature type="repeat" description="WD" evidence="3">
    <location>
        <begin position="14"/>
        <end position="46"/>
    </location>
</feature>
<dbReference type="PANTHER" id="PTHR19848">
    <property type="entry name" value="WD40 REPEAT PROTEIN"/>
    <property type="match status" value="1"/>
</dbReference>
<keyword evidence="2" id="KW-0677">Repeat</keyword>
<feature type="repeat" description="WD" evidence="3">
    <location>
        <begin position="147"/>
        <end position="175"/>
    </location>
</feature>
<dbReference type="PROSITE" id="PS50294">
    <property type="entry name" value="WD_REPEATS_REGION"/>
    <property type="match status" value="3"/>
</dbReference>
<dbReference type="PANTHER" id="PTHR19848:SF8">
    <property type="entry name" value="F-BOX AND WD REPEAT DOMAIN CONTAINING 7"/>
    <property type="match status" value="1"/>
</dbReference>
<feature type="non-terminal residue" evidence="4">
    <location>
        <position position="201"/>
    </location>
</feature>
<evidence type="ECO:0000313" key="5">
    <source>
        <dbReference type="Proteomes" id="UP000030108"/>
    </source>
</evidence>
<accession>X8J220</accession>
<keyword evidence="1 3" id="KW-0853">WD repeat</keyword>
<evidence type="ECO:0000256" key="2">
    <source>
        <dbReference type="ARBA" id="ARBA00022737"/>
    </source>
</evidence>
<dbReference type="Gene3D" id="2.130.10.10">
    <property type="entry name" value="YVTN repeat-like/Quinoprotein amine dehydrogenase"/>
    <property type="match status" value="2"/>
</dbReference>
<dbReference type="InterPro" id="IPR020472">
    <property type="entry name" value="WD40_PAC1"/>
</dbReference>
<dbReference type="Pfam" id="PF00400">
    <property type="entry name" value="WD40"/>
    <property type="match status" value="4"/>
</dbReference>
<dbReference type="InterPro" id="IPR036322">
    <property type="entry name" value="WD40_repeat_dom_sf"/>
</dbReference>
<name>X8J220_9AGAM</name>
<dbReference type="PROSITE" id="PS00678">
    <property type="entry name" value="WD_REPEATS_1"/>
    <property type="match status" value="1"/>
</dbReference>
<feature type="repeat" description="WD" evidence="3">
    <location>
        <begin position="57"/>
        <end position="98"/>
    </location>
</feature>
<dbReference type="InterPro" id="IPR001680">
    <property type="entry name" value="WD40_rpt"/>
</dbReference>
<dbReference type="InterPro" id="IPR015943">
    <property type="entry name" value="WD40/YVTN_repeat-like_dom_sf"/>
</dbReference>
<dbReference type="SMART" id="SM00320">
    <property type="entry name" value="WD40"/>
    <property type="match status" value="4"/>
</dbReference>
<evidence type="ECO:0000256" key="3">
    <source>
        <dbReference type="PROSITE-ProRule" id="PRU00221"/>
    </source>
</evidence>
<comment type="caution">
    <text evidence="4">The sequence shown here is derived from an EMBL/GenBank/DDBJ whole genome shotgun (WGS) entry which is preliminary data.</text>
</comment>
<dbReference type="PRINTS" id="PR00320">
    <property type="entry name" value="GPROTEINBRPT"/>
</dbReference>
<dbReference type="PROSITE" id="PS50082">
    <property type="entry name" value="WD_REPEATS_2"/>
    <property type="match status" value="3"/>
</dbReference>
<proteinExistence type="predicted"/>
<dbReference type="CDD" id="cd00200">
    <property type="entry name" value="WD40"/>
    <property type="match status" value="1"/>
</dbReference>
<gene>
    <name evidence="4" type="ORF">RSOL_176410</name>
</gene>
<sequence>MTEQLQPSSSTIVHEGHTFAVYSVAFSPDGNSIASGSYDKTIRTWDAHRPSPIGKPLTGHRHWVYSVAYSPLGDIIASGSSDETIRLWDVNTRRQLGAIKGDHYFFSVAFSPDAKLIASGGGYSSIYSSYIVQLWDVQKMTAVANPFKGHTTYVNSVQFSPDNFRLVSGSDDKTIHEFWQIVSQSGVPSMNGRIILVASYS</sequence>
<dbReference type="InterPro" id="IPR019775">
    <property type="entry name" value="WD40_repeat_CS"/>
</dbReference>
<dbReference type="EMBL" id="JATN01000322">
    <property type="protein sequence ID" value="EUC56408.1"/>
    <property type="molecule type" value="Genomic_DNA"/>
</dbReference>
<evidence type="ECO:0000256" key="1">
    <source>
        <dbReference type="ARBA" id="ARBA00022574"/>
    </source>
</evidence>
<organism evidence="4 5">
    <name type="scientific">Rhizoctonia solani AG-3 Rhs1AP</name>
    <dbReference type="NCBI Taxonomy" id="1086054"/>
    <lineage>
        <taxon>Eukaryota</taxon>
        <taxon>Fungi</taxon>
        <taxon>Dikarya</taxon>
        <taxon>Basidiomycota</taxon>
        <taxon>Agaricomycotina</taxon>
        <taxon>Agaricomycetes</taxon>
        <taxon>Cantharellales</taxon>
        <taxon>Ceratobasidiaceae</taxon>
        <taxon>Rhizoctonia</taxon>
    </lineage>
</organism>
<dbReference type="Proteomes" id="UP000030108">
    <property type="component" value="Unassembled WGS sequence"/>
</dbReference>
<reference evidence="5" key="1">
    <citation type="journal article" date="2014" name="Genome Announc.">
        <title>Draft genome sequence of the plant-pathogenic soil fungus Rhizoctonia solani anastomosis group 3 strain Rhs1AP.</title>
        <authorList>
            <person name="Cubeta M.A."/>
            <person name="Thomas E."/>
            <person name="Dean R.A."/>
            <person name="Jabaji S."/>
            <person name="Neate S.M."/>
            <person name="Tavantzis S."/>
            <person name="Toda T."/>
            <person name="Vilgalys R."/>
            <person name="Bharathan N."/>
            <person name="Fedorova-Abrams N."/>
            <person name="Pakala S.B."/>
            <person name="Pakala S.M."/>
            <person name="Zafar N."/>
            <person name="Joardar V."/>
            <person name="Losada L."/>
            <person name="Nierman W.C."/>
        </authorList>
    </citation>
    <scope>NUCLEOTIDE SEQUENCE [LARGE SCALE GENOMIC DNA]</scope>
    <source>
        <strain evidence="5">AG-3</strain>
    </source>
</reference>
<dbReference type="AlphaFoldDB" id="X8J220"/>
<dbReference type="OrthoDB" id="6262491at2759"/>